<dbReference type="InterPro" id="IPR044290">
    <property type="entry name" value="RRA1/2/3"/>
</dbReference>
<comment type="caution">
    <text evidence="3">The sequence shown here is derived from an EMBL/GenBank/DDBJ whole genome shotgun (WGS) entry which is preliminary data.</text>
</comment>
<feature type="region of interest" description="Disordered" evidence="1">
    <location>
        <begin position="1"/>
        <end position="22"/>
    </location>
</feature>
<dbReference type="GO" id="GO:0016757">
    <property type="term" value="F:glycosyltransferase activity"/>
    <property type="evidence" value="ECO:0007669"/>
    <property type="project" value="InterPro"/>
</dbReference>
<dbReference type="AlphaFoldDB" id="A0AAE0G9Q1"/>
<keyword evidence="4" id="KW-1185">Reference proteome</keyword>
<dbReference type="Proteomes" id="UP001190700">
    <property type="component" value="Unassembled WGS sequence"/>
</dbReference>
<reference evidence="3 4" key="1">
    <citation type="journal article" date="2015" name="Genome Biol. Evol.">
        <title>Comparative Genomics of a Bacterivorous Green Alga Reveals Evolutionary Causalities and Consequences of Phago-Mixotrophic Mode of Nutrition.</title>
        <authorList>
            <person name="Burns J.A."/>
            <person name="Paasch A."/>
            <person name="Narechania A."/>
            <person name="Kim E."/>
        </authorList>
    </citation>
    <scope>NUCLEOTIDE SEQUENCE [LARGE SCALE GENOMIC DNA]</scope>
    <source>
        <strain evidence="3 4">PLY_AMNH</strain>
    </source>
</reference>
<dbReference type="Pfam" id="PF03407">
    <property type="entry name" value="Nucleotid_trans"/>
    <property type="match status" value="2"/>
</dbReference>
<feature type="domain" description="Nucleotide-diphospho-sugar transferase" evidence="2">
    <location>
        <begin position="116"/>
        <end position="333"/>
    </location>
</feature>
<evidence type="ECO:0000313" key="3">
    <source>
        <dbReference type="EMBL" id="KAK3274074.1"/>
    </source>
</evidence>
<dbReference type="PANTHER" id="PTHR46581">
    <property type="entry name" value="ARABINOSYLTRANSFERASE RRA3"/>
    <property type="match status" value="1"/>
</dbReference>
<name>A0AAE0G9Q1_9CHLO</name>
<dbReference type="InterPro" id="IPR005069">
    <property type="entry name" value="Nucl-diP-sugar_transferase"/>
</dbReference>
<feature type="domain" description="Nucleotide-diphospho-sugar transferase" evidence="2">
    <location>
        <begin position="501"/>
        <end position="678"/>
    </location>
</feature>
<sequence>MEKATPSTRHRMLPQPKRETPGVFKLPRLEPLELTFPEPFREAPSCDPSPSKNYGRKLDYVVDKSDQSWPTNCDQSAELCAVLKEVAIDREVLVAVANSHAPGLDGFIKSIQELSVTNFLVVALDEALVERLKARNVPYYFRKNHAQGNHAVSAEKFGIVREFVEVGCSVLLTDTDVVYLQNPFKYLYRDTDIEGMSDGWDRDSAHGYFEKLDDPRQGWARRKSGSRRLICMNSGLWYVAATEASRSLMVIMQHRLKTEELWDQTGYNLELFLPTHDDHQSAGCTTRVMNPVCFVNSKVMYRHIRHHLHDTFNGFVPVAMHSNYHTDKEHKMSLVNSYYKQGVATALNDCRGHGCDPDVLSVEQIELLWLNYINDGFFDTFDWTMGRAGGSNVACRPQPAWAGKFDFLKRPLHRLSPPAPGVCEGSDLCLALRKAAPPGSEVLVATVSSDAISKLELLVKAVKRLGLQNLFLVALDELAANYALQQGVAHIQTEGPSTDQVHFQMATEILKLGYNGLFMSLDVVLVQDPFKFLYRDSDVEAMSYGWDDRSAYGYDHAVEDKAMGWSAWAHGTRVSWLDPGFMFVQATEESVRMMQRIASRLGHPDDVRNTTSGPAYASRLFNEELLPSYGHFHGSGVIYRSMNYLCFANSRTLFTRIRHEPEVRKHQVAVHVNYHPETLERAKSIDEAYSTGNWGAMNKWNTGPGLHEERVHTDCQALKKVPITADVIASSALARHVVEHKGWGWHVAGGKVARFMENGQLSTPNGEGQWFAVEGRADILIVNRGGREMLLTFETVLHQPFAMFLVAPCGSAEPGYVPEVVRMVPPK</sequence>
<evidence type="ECO:0000259" key="2">
    <source>
        <dbReference type="Pfam" id="PF03407"/>
    </source>
</evidence>
<dbReference type="GO" id="GO:0080147">
    <property type="term" value="P:root hair cell development"/>
    <property type="evidence" value="ECO:0007669"/>
    <property type="project" value="InterPro"/>
</dbReference>
<evidence type="ECO:0000313" key="4">
    <source>
        <dbReference type="Proteomes" id="UP001190700"/>
    </source>
</evidence>
<evidence type="ECO:0000256" key="1">
    <source>
        <dbReference type="SAM" id="MobiDB-lite"/>
    </source>
</evidence>
<dbReference type="PANTHER" id="PTHR46581:SF3">
    <property type="entry name" value="ARABINOSYLTRANSFERASE RRA3"/>
    <property type="match status" value="1"/>
</dbReference>
<accession>A0AAE0G9Q1</accession>
<gene>
    <name evidence="3" type="ORF">CYMTET_17724</name>
</gene>
<proteinExistence type="predicted"/>
<dbReference type="EMBL" id="LGRX02007966">
    <property type="protein sequence ID" value="KAK3274074.1"/>
    <property type="molecule type" value="Genomic_DNA"/>
</dbReference>
<protein>
    <recommendedName>
        <fullName evidence="2">Nucleotide-diphospho-sugar transferase domain-containing protein</fullName>
    </recommendedName>
</protein>
<organism evidence="3 4">
    <name type="scientific">Cymbomonas tetramitiformis</name>
    <dbReference type="NCBI Taxonomy" id="36881"/>
    <lineage>
        <taxon>Eukaryota</taxon>
        <taxon>Viridiplantae</taxon>
        <taxon>Chlorophyta</taxon>
        <taxon>Pyramimonadophyceae</taxon>
        <taxon>Pyramimonadales</taxon>
        <taxon>Pyramimonadaceae</taxon>
        <taxon>Cymbomonas</taxon>
    </lineage>
</organism>